<feature type="domain" description="Thioredoxin" evidence="1">
    <location>
        <begin position="329"/>
        <end position="477"/>
    </location>
</feature>
<evidence type="ECO:0000313" key="2">
    <source>
        <dbReference type="EMBL" id="KEY18424.1"/>
    </source>
</evidence>
<dbReference type="OrthoDB" id="1272911at2"/>
<protein>
    <submittedName>
        <fullName evidence="2 3">Redoxin</fullName>
    </submittedName>
</protein>
<dbReference type="AlphaFoldDB" id="A0A3S4UNR2"/>
<dbReference type="KEGG" id="cant:NCTC13489_02584"/>
<dbReference type="InterPro" id="IPR050553">
    <property type="entry name" value="Thioredoxin_ResA/DsbE_sf"/>
</dbReference>
<dbReference type="EMBL" id="JPEP01000002">
    <property type="protein sequence ID" value="KEY18424.1"/>
    <property type="molecule type" value="Genomic_DNA"/>
</dbReference>
<dbReference type="STRING" id="266748.HY04_07870"/>
<dbReference type="PANTHER" id="PTHR42852:SF13">
    <property type="entry name" value="PROTEIN DIPZ"/>
    <property type="match status" value="1"/>
</dbReference>
<evidence type="ECO:0000313" key="3">
    <source>
        <dbReference type="EMBL" id="VEI01175.1"/>
    </source>
</evidence>
<keyword evidence="4" id="KW-1185">Reference proteome</keyword>
<dbReference type="PANTHER" id="PTHR42852">
    <property type="entry name" value="THIOL:DISULFIDE INTERCHANGE PROTEIN DSBE"/>
    <property type="match status" value="1"/>
</dbReference>
<dbReference type="Proteomes" id="UP000028349">
    <property type="component" value="Unassembled WGS sequence"/>
</dbReference>
<dbReference type="RefSeq" id="WP_034718753.1">
    <property type="nucleotide sequence ID" value="NZ_FOIX01000001.1"/>
</dbReference>
<dbReference type="PROSITE" id="PS51257">
    <property type="entry name" value="PROKAR_LIPOPROTEIN"/>
    <property type="match status" value="1"/>
</dbReference>
<dbReference type="Proteomes" id="UP000270036">
    <property type="component" value="Chromosome"/>
</dbReference>
<proteinExistence type="predicted"/>
<organism evidence="3 5">
    <name type="scientific">Kaistella antarctica</name>
    <dbReference type="NCBI Taxonomy" id="266748"/>
    <lineage>
        <taxon>Bacteria</taxon>
        <taxon>Pseudomonadati</taxon>
        <taxon>Bacteroidota</taxon>
        <taxon>Flavobacteriia</taxon>
        <taxon>Flavobacteriales</taxon>
        <taxon>Weeksellaceae</taxon>
        <taxon>Chryseobacterium group</taxon>
        <taxon>Kaistella</taxon>
    </lineage>
</organism>
<dbReference type="InterPro" id="IPR013766">
    <property type="entry name" value="Thioredoxin_domain"/>
</dbReference>
<gene>
    <name evidence="2" type="ORF">HY04_07870</name>
    <name evidence="3" type="ORF">NCTC13489_02584</name>
</gene>
<accession>A0A3S4UNR2</accession>
<dbReference type="PROSITE" id="PS51352">
    <property type="entry name" value="THIOREDOXIN_2"/>
    <property type="match status" value="1"/>
</dbReference>
<dbReference type="EMBL" id="LR134441">
    <property type="protein sequence ID" value="VEI01175.1"/>
    <property type="molecule type" value="Genomic_DNA"/>
</dbReference>
<reference evidence="3 5" key="2">
    <citation type="submission" date="2018-12" db="EMBL/GenBank/DDBJ databases">
        <authorList>
            <consortium name="Pathogen Informatics"/>
        </authorList>
    </citation>
    <scope>NUCLEOTIDE SEQUENCE [LARGE SCALE GENOMIC DNA]</scope>
    <source>
        <strain evidence="3 5">NCTC13489</strain>
    </source>
</reference>
<dbReference type="InterPro" id="IPR036249">
    <property type="entry name" value="Thioredoxin-like_sf"/>
</dbReference>
<evidence type="ECO:0000313" key="5">
    <source>
        <dbReference type="Proteomes" id="UP000270036"/>
    </source>
</evidence>
<dbReference type="CDD" id="cd02966">
    <property type="entry name" value="TlpA_like_family"/>
    <property type="match status" value="1"/>
</dbReference>
<sequence length="501" mass="55444">MSKYFMMLMVAFVAMSCSKKVEVTGNFAGGSPLERIEFIEASGVATLPIINIGVDSKGSFTGSFDAPKDGMYIMTYAGKQAMVYLKGGQKLNISGQAEAFPGKFTVTGDAKKNNDFLQDATAQIQTYATQINVGELVTKDEAAFLKEVEKVRAELEKRIDIAAKKTSPDSEVVSWKKDEMNASILGLLNQYEMNHGQISGKENFKVSKNFTDVETKMKKDSDRMLKNQPIYRNYLLGKLSQDFQKYAEANNKNGEETSSVLFSNFLDTKKEVSQLEKDYLLAFVMSNSDINPSTTPENAAKIDKIIKDKIKDADIKKDLERIQFVLSGPKMGEAITGAKLIKEDGTAFKLTDNKTKPTMIMFYASWNPYISEATLPVLSEVTKFYQSKLDFVYVNLDDTKDQFAKTSKAMLQGMPGTNVYGEGGMNSQIAKDLGIYGFKLPSFILIDKEGKVASKFFFNLGDPELVTTLDKLTGLKAPAAPEATLQNDLLAPPMPEMPQTK</sequence>
<dbReference type="InterPro" id="IPR012336">
    <property type="entry name" value="Thioredoxin-like_fold"/>
</dbReference>
<evidence type="ECO:0000313" key="4">
    <source>
        <dbReference type="Proteomes" id="UP000028349"/>
    </source>
</evidence>
<reference evidence="2 4" key="1">
    <citation type="submission" date="2014-07" db="EMBL/GenBank/DDBJ databases">
        <authorList>
            <person name="Pisani N.G."/>
            <person name="Newman J.D."/>
        </authorList>
    </citation>
    <scope>NUCLEOTIDE SEQUENCE [LARGE SCALE GENOMIC DNA]</scope>
    <source>
        <strain evidence="2 4">LMG 24720</strain>
    </source>
</reference>
<dbReference type="Gene3D" id="3.40.30.10">
    <property type="entry name" value="Glutaredoxin"/>
    <property type="match status" value="1"/>
</dbReference>
<dbReference type="Pfam" id="PF13905">
    <property type="entry name" value="Thioredoxin_8"/>
    <property type="match status" value="1"/>
</dbReference>
<dbReference type="SUPFAM" id="SSF52833">
    <property type="entry name" value="Thioredoxin-like"/>
    <property type="match status" value="1"/>
</dbReference>
<name>A0A3S4UNR2_9FLAO</name>
<evidence type="ECO:0000259" key="1">
    <source>
        <dbReference type="PROSITE" id="PS51352"/>
    </source>
</evidence>